<sequence length="101" mass="10498">MALKITPFDAAEYFDDAESQAEFLADAFETGDATYIAHALGVIARARGMTAVAKNAGVTREALYKALSDKGDPRLSTLLGVTKALGLQLDVKPIGPGSLGA</sequence>
<dbReference type="CDD" id="cd00093">
    <property type="entry name" value="HTH_XRE"/>
    <property type="match status" value="1"/>
</dbReference>
<keyword evidence="2" id="KW-1185">Reference proteome</keyword>
<evidence type="ECO:0000313" key="1">
    <source>
        <dbReference type="EMBL" id="CDX21931.1"/>
    </source>
</evidence>
<dbReference type="NCBIfam" id="TIGR02684">
    <property type="entry name" value="dnstrm_HI1420"/>
    <property type="match status" value="1"/>
</dbReference>
<protein>
    <recommendedName>
        <fullName evidence="3">Addiction module antidote protein</fullName>
    </recommendedName>
</protein>
<dbReference type="InterPro" id="IPR001387">
    <property type="entry name" value="Cro/C1-type_HTH"/>
</dbReference>
<dbReference type="PANTHER" id="PTHR40275:SF1">
    <property type="entry name" value="SSL7038 PROTEIN"/>
    <property type="match status" value="1"/>
</dbReference>
<dbReference type="InterPro" id="IPR014057">
    <property type="entry name" value="HI1420"/>
</dbReference>
<dbReference type="GO" id="GO:0003677">
    <property type="term" value="F:DNA binding"/>
    <property type="evidence" value="ECO:0007669"/>
    <property type="project" value="InterPro"/>
</dbReference>
<gene>
    <name evidence="1" type="ORF">MPL3356_390046</name>
</gene>
<dbReference type="PANTHER" id="PTHR40275">
    <property type="entry name" value="SSL7038 PROTEIN"/>
    <property type="match status" value="1"/>
</dbReference>
<dbReference type="InterPro" id="IPR010982">
    <property type="entry name" value="Lambda_DNA-bd_dom_sf"/>
</dbReference>
<evidence type="ECO:0000313" key="2">
    <source>
        <dbReference type="Proteomes" id="UP000045285"/>
    </source>
</evidence>
<dbReference type="Gene3D" id="1.10.260.40">
    <property type="entry name" value="lambda repressor-like DNA-binding domains"/>
    <property type="match status" value="1"/>
</dbReference>
<proteinExistence type="predicted"/>
<dbReference type="SUPFAM" id="SSF47413">
    <property type="entry name" value="lambda repressor-like DNA-binding domains"/>
    <property type="match status" value="1"/>
</dbReference>
<evidence type="ECO:0008006" key="3">
    <source>
        <dbReference type="Google" id="ProtNLM"/>
    </source>
</evidence>
<reference evidence="2" key="1">
    <citation type="submission" date="2014-08" db="EMBL/GenBank/DDBJ databases">
        <authorList>
            <person name="Moulin L."/>
        </authorList>
    </citation>
    <scope>NUCLEOTIDE SEQUENCE [LARGE SCALE GENOMIC DNA]</scope>
</reference>
<dbReference type="EMBL" id="CCMZ01000033">
    <property type="protein sequence ID" value="CDX21931.1"/>
    <property type="molecule type" value="Genomic_DNA"/>
</dbReference>
<dbReference type="Proteomes" id="UP000045285">
    <property type="component" value="Unassembled WGS sequence"/>
</dbReference>
<organism evidence="1 2">
    <name type="scientific">Mesorhizobium plurifarium</name>
    <dbReference type="NCBI Taxonomy" id="69974"/>
    <lineage>
        <taxon>Bacteria</taxon>
        <taxon>Pseudomonadati</taxon>
        <taxon>Pseudomonadota</taxon>
        <taxon>Alphaproteobacteria</taxon>
        <taxon>Hyphomicrobiales</taxon>
        <taxon>Phyllobacteriaceae</taxon>
        <taxon>Mesorhizobium</taxon>
    </lineage>
</organism>
<dbReference type="Pfam" id="PF21716">
    <property type="entry name" value="dnstrm_HI1420"/>
    <property type="match status" value="1"/>
</dbReference>
<dbReference type="AlphaFoldDB" id="A0A090DXZ4"/>
<dbReference type="STRING" id="69974.MPLDJ20_170097"/>
<accession>A0A090DXZ4</accession>
<name>A0A090DXZ4_MESPL</name>